<evidence type="ECO:0000313" key="7">
    <source>
        <dbReference type="Proteomes" id="UP000623172"/>
    </source>
</evidence>
<dbReference type="Pfam" id="PF00126">
    <property type="entry name" value="HTH_1"/>
    <property type="match status" value="1"/>
</dbReference>
<keyword evidence="2" id="KW-0805">Transcription regulation</keyword>
<dbReference type="GO" id="GO:0000976">
    <property type="term" value="F:transcription cis-regulatory region binding"/>
    <property type="evidence" value="ECO:0007669"/>
    <property type="project" value="TreeGrafter"/>
</dbReference>
<dbReference type="InterPro" id="IPR005119">
    <property type="entry name" value="LysR_subst-bd"/>
</dbReference>
<keyword evidence="3" id="KW-0238">DNA-binding</keyword>
<evidence type="ECO:0000256" key="3">
    <source>
        <dbReference type="ARBA" id="ARBA00023125"/>
    </source>
</evidence>
<dbReference type="PANTHER" id="PTHR30126">
    <property type="entry name" value="HTH-TYPE TRANSCRIPTIONAL REGULATOR"/>
    <property type="match status" value="1"/>
</dbReference>
<dbReference type="InterPro" id="IPR036388">
    <property type="entry name" value="WH-like_DNA-bd_sf"/>
</dbReference>
<dbReference type="Proteomes" id="UP000623172">
    <property type="component" value="Unassembled WGS sequence"/>
</dbReference>
<dbReference type="InterPro" id="IPR036390">
    <property type="entry name" value="WH_DNA-bd_sf"/>
</dbReference>
<dbReference type="FunFam" id="1.10.10.10:FF:000001">
    <property type="entry name" value="LysR family transcriptional regulator"/>
    <property type="match status" value="1"/>
</dbReference>
<dbReference type="Gene3D" id="3.40.190.290">
    <property type="match status" value="1"/>
</dbReference>
<dbReference type="InterPro" id="IPR000847">
    <property type="entry name" value="LysR_HTH_N"/>
</dbReference>
<reference evidence="6" key="1">
    <citation type="submission" date="2020-08" db="EMBL/GenBank/DDBJ databases">
        <title>Genome public.</title>
        <authorList>
            <person name="Liu C."/>
            <person name="Sun Q."/>
        </authorList>
    </citation>
    <scope>NUCLEOTIDE SEQUENCE</scope>
    <source>
        <strain evidence="6">NSJ-53</strain>
    </source>
</reference>
<dbReference type="CDD" id="cd08420">
    <property type="entry name" value="PBP2_CysL_like"/>
    <property type="match status" value="1"/>
</dbReference>
<dbReference type="Gene3D" id="1.10.10.10">
    <property type="entry name" value="Winged helix-like DNA-binding domain superfamily/Winged helix DNA-binding domain"/>
    <property type="match status" value="1"/>
</dbReference>
<evidence type="ECO:0000256" key="1">
    <source>
        <dbReference type="ARBA" id="ARBA00009437"/>
    </source>
</evidence>
<accession>A0A926D6G7</accession>
<comment type="caution">
    <text evidence="6">The sequence shown here is derived from an EMBL/GenBank/DDBJ whole genome shotgun (WGS) entry which is preliminary data.</text>
</comment>
<feature type="domain" description="HTH lysR-type" evidence="5">
    <location>
        <begin position="1"/>
        <end position="58"/>
    </location>
</feature>
<dbReference type="Pfam" id="PF03466">
    <property type="entry name" value="LysR_substrate"/>
    <property type="match status" value="1"/>
</dbReference>
<sequence>MTIRHLKIFIEVAGTGNMSQAAEKLFITQPSVSQAIADIERYYQIRLFERFSKKLFITEAGRELLGYARHIVSLFEEMEAVALNRAEVPFLRVGATVTVGTCVIGPVLERLKALRPETETAVMVDNTRVIEEKLVQSELDVALVEGRIKSGELKVEPVVNDQLVLIAGPDHPFYKRKKVQLAELNGQPFILREKGSGTRELFEERMAAEGYTLREKWVCNNSEAIKKAVMGGQGLSVISTLLVEEEIHQGKLASIPIEGCPLHRKFSLVYHRNKYLTEPLKDFMAVCRKQ</sequence>
<comment type="similarity">
    <text evidence="1">Belongs to the LysR transcriptional regulatory family.</text>
</comment>
<keyword evidence="7" id="KW-1185">Reference proteome</keyword>
<dbReference type="RefSeq" id="WP_249316328.1">
    <property type="nucleotide sequence ID" value="NZ_JACRSR010000002.1"/>
</dbReference>
<dbReference type="PANTHER" id="PTHR30126:SF39">
    <property type="entry name" value="HTH-TYPE TRANSCRIPTIONAL REGULATOR CYSL"/>
    <property type="match status" value="1"/>
</dbReference>
<dbReference type="PROSITE" id="PS50931">
    <property type="entry name" value="HTH_LYSR"/>
    <property type="match status" value="1"/>
</dbReference>
<name>A0A926D6G7_9FIRM</name>
<evidence type="ECO:0000256" key="4">
    <source>
        <dbReference type="ARBA" id="ARBA00023163"/>
    </source>
</evidence>
<dbReference type="GO" id="GO:0003700">
    <property type="term" value="F:DNA-binding transcription factor activity"/>
    <property type="evidence" value="ECO:0007669"/>
    <property type="project" value="InterPro"/>
</dbReference>
<dbReference type="AlphaFoldDB" id="A0A926D6G7"/>
<organism evidence="6 7">
    <name type="scientific">Gehongia tenuis</name>
    <dbReference type="NCBI Taxonomy" id="2763655"/>
    <lineage>
        <taxon>Bacteria</taxon>
        <taxon>Bacillati</taxon>
        <taxon>Bacillota</taxon>
        <taxon>Clostridia</taxon>
        <taxon>Christensenellales</taxon>
        <taxon>Christensenellaceae</taxon>
        <taxon>Gehongia</taxon>
    </lineage>
</organism>
<keyword evidence="4" id="KW-0804">Transcription</keyword>
<dbReference type="SUPFAM" id="SSF53850">
    <property type="entry name" value="Periplasmic binding protein-like II"/>
    <property type="match status" value="1"/>
</dbReference>
<evidence type="ECO:0000259" key="5">
    <source>
        <dbReference type="PROSITE" id="PS50931"/>
    </source>
</evidence>
<dbReference type="SUPFAM" id="SSF46785">
    <property type="entry name" value="Winged helix' DNA-binding domain"/>
    <property type="match status" value="1"/>
</dbReference>
<gene>
    <name evidence="6" type="ORF">H8696_07640</name>
</gene>
<proteinExistence type="inferred from homology"/>
<evidence type="ECO:0000256" key="2">
    <source>
        <dbReference type="ARBA" id="ARBA00023015"/>
    </source>
</evidence>
<evidence type="ECO:0000313" key="6">
    <source>
        <dbReference type="EMBL" id="MBC8531719.1"/>
    </source>
</evidence>
<dbReference type="PRINTS" id="PR00039">
    <property type="entry name" value="HTHLYSR"/>
</dbReference>
<dbReference type="EMBL" id="JACRSR010000002">
    <property type="protein sequence ID" value="MBC8531719.1"/>
    <property type="molecule type" value="Genomic_DNA"/>
</dbReference>
<protein>
    <submittedName>
        <fullName evidence="6">LysR family transcriptional regulator</fullName>
    </submittedName>
</protein>